<dbReference type="eggNOG" id="COG4771">
    <property type="taxonomic scope" value="Bacteria"/>
</dbReference>
<evidence type="ECO:0000313" key="7">
    <source>
        <dbReference type="Proteomes" id="UP000000343"/>
    </source>
</evidence>
<keyword evidence="2" id="KW-0472">Membrane</keyword>
<dbReference type="InterPro" id="IPR036942">
    <property type="entry name" value="Beta-barrel_TonB_sf"/>
</dbReference>
<dbReference type="Pfam" id="PF25183">
    <property type="entry name" value="OMP_b-brl_4"/>
    <property type="match status" value="1"/>
</dbReference>
<keyword evidence="3" id="KW-0998">Cell outer membrane</keyword>
<dbReference type="Gene3D" id="2.60.40.1120">
    <property type="entry name" value="Carboxypeptidase-like, regulatory domain"/>
    <property type="match status" value="1"/>
</dbReference>
<name>E8X0M9_GRATM</name>
<keyword evidence="7" id="KW-1185">Reference proteome</keyword>
<keyword evidence="6" id="KW-0675">Receptor</keyword>
<dbReference type="HOGENOM" id="CLU_006298_2_0_0"/>
<gene>
    <name evidence="6" type="ordered locus">AciX9_1934</name>
</gene>
<dbReference type="STRING" id="1198114.AciX9_1934"/>
<evidence type="ECO:0000259" key="5">
    <source>
        <dbReference type="Pfam" id="PF25183"/>
    </source>
</evidence>
<feature type="region of interest" description="Disordered" evidence="4">
    <location>
        <begin position="113"/>
        <end position="136"/>
    </location>
</feature>
<organism evidence="7">
    <name type="scientific">Granulicella tundricola (strain ATCC BAA-1859 / DSM 23138 / MP5ACTX9)</name>
    <dbReference type="NCBI Taxonomy" id="1198114"/>
    <lineage>
        <taxon>Bacteria</taxon>
        <taxon>Pseudomonadati</taxon>
        <taxon>Acidobacteriota</taxon>
        <taxon>Terriglobia</taxon>
        <taxon>Terriglobales</taxon>
        <taxon>Acidobacteriaceae</taxon>
        <taxon>Granulicella</taxon>
    </lineage>
</organism>
<dbReference type="Proteomes" id="UP000000343">
    <property type="component" value="Chromosome"/>
</dbReference>
<dbReference type="GO" id="GO:0009279">
    <property type="term" value="C:cell outer membrane"/>
    <property type="evidence" value="ECO:0007669"/>
    <property type="project" value="UniProtKB-SubCell"/>
</dbReference>
<evidence type="ECO:0000313" key="6">
    <source>
        <dbReference type="EMBL" id="ADW68980.1"/>
    </source>
</evidence>
<dbReference type="SUPFAM" id="SSF56935">
    <property type="entry name" value="Porins"/>
    <property type="match status" value="1"/>
</dbReference>
<dbReference type="AlphaFoldDB" id="E8X0M9"/>
<evidence type="ECO:0000256" key="2">
    <source>
        <dbReference type="ARBA" id="ARBA00023136"/>
    </source>
</evidence>
<evidence type="ECO:0000256" key="1">
    <source>
        <dbReference type="ARBA" id="ARBA00004442"/>
    </source>
</evidence>
<dbReference type="InterPro" id="IPR057601">
    <property type="entry name" value="Oar-like_b-barrel"/>
</dbReference>
<evidence type="ECO:0000256" key="4">
    <source>
        <dbReference type="SAM" id="MobiDB-lite"/>
    </source>
</evidence>
<sequence>MMAAPAAWAADVRGLVTFGGLPIPGATVTVAQGTKKFVTVTDTQGFYSVTGPADGAATVTVEMTGFTPVTLEVTVAADAALGKAELKLMTLQQMQSELKPVAAAPFTETQARTEVKKTGNAPQVARAAGENAPPPPAETVDKAADGLLVNGSVNNAATSRFSLAPRFGNTASGRSLYSFSLNARVGNSVLDARSYSIAGFDTPKPQTSELTGGFSFQGPIKIPGVLRNGPNLYVGYQREQNSDSVSTPGLVPDAFERVGDLSHELNSAGQPLVVYNPATGLPYPNAQVPITPQAQALLNLYPLPNISGNSQYNYQVPLVTDTHQDSVNSNVSKTIGRKDQVTGTLAAQSTRTSYQNLFGFTDQTHRLGLNSTVSWAHTYSSRLRTNLSYQFSRQSNRLTPFWQNRTNVSGAAGINGNDQDAAYWGPPTLNFSGGLSSLTDGQSSFLRNGTNGLSFTGKMNRYNHNFTAGGDFRRQQFNYLTQANPRGTFTFSGAATAGTATGSGSDVADFLAGVPDTSAIAFGNADKYLRQTVYDAFFTDDWRVSPVLTVNAGVRYEYGAPVTERKDRLVNLDVASSNASSFAAIAPVLAGSPKGTLTGTSYPNSLTRPVRTGIEPRIGISWRPIAGSSMVVSAGYGITYDTSVYQGIALDMAQQAPLSKSLTLQNSTACPLTLANGFNNCATTTPQTFGVDPNFRVGYLQTWNLRVQRDLPHSLQMTAIYLGNKGTRGAQLFLPNTNPAGAVAVCPLCPVGFEYLRSGGNSTRESGQIQLRRRLKSGFLASLLYTYSKSIDDDSALGGQGAATLSSATIAQDWRNLNAERGLSTFDQRHLLNATIQYTTGMGKGGGTLLTGWRGKLYKEWTVQTQITAGSGLPETPLASAVTVAGYSAFVRPDVTGAPLYGGTGGRFLNAAAFATAAPGQWGNARRDSLTGPGQFTLDTALVRTFRLPEKLTLDLQIAAANALNHVSYSNYVSNVNSTLFGLPGAANSMRSLQTSMRLRF</sequence>
<dbReference type="EMBL" id="CP002480">
    <property type="protein sequence ID" value="ADW68980.1"/>
    <property type="molecule type" value="Genomic_DNA"/>
</dbReference>
<accession>E8X0M9</accession>
<reference evidence="7" key="1">
    <citation type="submission" date="2011-01" db="EMBL/GenBank/DDBJ databases">
        <title>Complete sequence of chromosome of Acidobacterium sp. MP5ACTX9.</title>
        <authorList>
            <consortium name="US DOE Joint Genome Institute"/>
            <person name="Lucas S."/>
            <person name="Copeland A."/>
            <person name="Lapidus A."/>
            <person name="Cheng J.-F."/>
            <person name="Goodwin L."/>
            <person name="Pitluck S."/>
            <person name="Teshima H."/>
            <person name="Detter J.C."/>
            <person name="Han C."/>
            <person name="Tapia R."/>
            <person name="Land M."/>
            <person name="Hauser L."/>
            <person name="Kyrpides N."/>
            <person name="Ivanova N."/>
            <person name="Ovchinnikova G."/>
            <person name="Pagani I."/>
            <person name="Rawat S.R."/>
            <person name="Mannisto M."/>
            <person name="Haggblom M.M."/>
            <person name="Woyke T."/>
        </authorList>
    </citation>
    <scope>NUCLEOTIDE SEQUENCE [LARGE SCALE GENOMIC DNA]</scope>
    <source>
        <strain evidence="7">MP5ACTX9</strain>
    </source>
</reference>
<dbReference type="OrthoDB" id="97893at2"/>
<dbReference type="Pfam" id="PF13620">
    <property type="entry name" value="CarboxypepD_reg"/>
    <property type="match status" value="1"/>
</dbReference>
<dbReference type="Gene3D" id="2.40.170.20">
    <property type="entry name" value="TonB-dependent receptor, beta-barrel domain"/>
    <property type="match status" value="1"/>
</dbReference>
<protein>
    <submittedName>
        <fullName evidence="6">TonB-dependent receptor</fullName>
    </submittedName>
</protein>
<comment type="subcellular location">
    <subcellularLocation>
        <location evidence="1">Cell outer membrane</location>
    </subcellularLocation>
</comment>
<dbReference type="PaxDb" id="1198114-AciX9_1934"/>
<proteinExistence type="predicted"/>
<dbReference type="SUPFAM" id="SSF49464">
    <property type="entry name" value="Carboxypeptidase regulatory domain-like"/>
    <property type="match status" value="1"/>
</dbReference>
<feature type="domain" description="TonB-dependent transporter Oar-like beta-barrel" evidence="5">
    <location>
        <begin position="186"/>
        <end position="994"/>
    </location>
</feature>
<dbReference type="RefSeq" id="WP_013580299.1">
    <property type="nucleotide sequence ID" value="NC_015064.1"/>
</dbReference>
<dbReference type="InterPro" id="IPR008969">
    <property type="entry name" value="CarboxyPept-like_regulatory"/>
</dbReference>
<dbReference type="KEGG" id="acm:AciX9_1934"/>
<evidence type="ECO:0000256" key="3">
    <source>
        <dbReference type="ARBA" id="ARBA00023237"/>
    </source>
</evidence>